<organism evidence="13 14">
    <name type="scientific">Tegillarca granosa</name>
    <name type="common">Malaysian cockle</name>
    <name type="synonym">Anadara granosa</name>
    <dbReference type="NCBI Taxonomy" id="220873"/>
    <lineage>
        <taxon>Eukaryota</taxon>
        <taxon>Metazoa</taxon>
        <taxon>Spiralia</taxon>
        <taxon>Lophotrochozoa</taxon>
        <taxon>Mollusca</taxon>
        <taxon>Bivalvia</taxon>
        <taxon>Autobranchia</taxon>
        <taxon>Pteriomorphia</taxon>
        <taxon>Arcoida</taxon>
        <taxon>Arcoidea</taxon>
        <taxon>Arcidae</taxon>
        <taxon>Tegillarca</taxon>
    </lineage>
</organism>
<dbReference type="InterPro" id="IPR000536">
    <property type="entry name" value="Nucl_hrmn_rcpt_lig-bd"/>
</dbReference>
<keyword evidence="4" id="KW-0862">Zinc</keyword>
<evidence type="ECO:0000259" key="11">
    <source>
        <dbReference type="PROSITE" id="PS51030"/>
    </source>
</evidence>
<evidence type="ECO:0000256" key="10">
    <source>
        <dbReference type="SAM" id="MobiDB-lite"/>
    </source>
</evidence>
<reference evidence="13 14" key="1">
    <citation type="submission" date="2022-12" db="EMBL/GenBank/DDBJ databases">
        <title>Chromosome-level genome of Tegillarca granosa.</title>
        <authorList>
            <person name="Kim J."/>
        </authorList>
    </citation>
    <scope>NUCLEOTIDE SEQUENCE [LARGE SCALE GENOMIC DNA]</scope>
    <source>
        <strain evidence="13">Teg-2019</strain>
        <tissue evidence="13">Adductor muscle</tissue>
    </source>
</reference>
<evidence type="ECO:0000256" key="2">
    <source>
        <dbReference type="ARBA" id="ARBA00022723"/>
    </source>
</evidence>
<keyword evidence="3" id="KW-0863">Zinc-finger</keyword>
<keyword evidence="7" id="KW-0804">Transcription</keyword>
<dbReference type="Pfam" id="PF00105">
    <property type="entry name" value="zf-C4"/>
    <property type="match status" value="1"/>
</dbReference>
<evidence type="ECO:0000256" key="6">
    <source>
        <dbReference type="ARBA" id="ARBA00023125"/>
    </source>
</evidence>
<keyword evidence="14" id="KW-1185">Reference proteome</keyword>
<dbReference type="PRINTS" id="PR00398">
    <property type="entry name" value="STRDHORMONER"/>
</dbReference>
<evidence type="ECO:0000313" key="14">
    <source>
        <dbReference type="Proteomes" id="UP001217089"/>
    </source>
</evidence>
<dbReference type="InterPro" id="IPR001628">
    <property type="entry name" value="Znf_hrmn_rcpt"/>
</dbReference>
<dbReference type="CDD" id="cd06969">
    <property type="entry name" value="NR_DBD_NGFI-B"/>
    <property type="match status" value="1"/>
</dbReference>
<dbReference type="InterPro" id="IPR001723">
    <property type="entry name" value="Nuclear_hrmn_rcpt"/>
</dbReference>
<dbReference type="Gene3D" id="1.10.565.10">
    <property type="entry name" value="Retinoid X Receptor"/>
    <property type="match status" value="1"/>
</dbReference>
<evidence type="ECO:0000256" key="4">
    <source>
        <dbReference type="ARBA" id="ARBA00022833"/>
    </source>
</evidence>
<protein>
    <recommendedName>
        <fullName evidence="15">Nuclear receptor subfamily 4 group A member 2</fullName>
    </recommendedName>
</protein>
<dbReference type="InterPro" id="IPR013088">
    <property type="entry name" value="Znf_NHR/GATA"/>
</dbReference>
<dbReference type="InterPro" id="IPR035500">
    <property type="entry name" value="NHR-like_dom_sf"/>
</dbReference>
<gene>
    <name evidence="13" type="ORF">KUTeg_002549</name>
</gene>
<sequence length="571" mass="64079">MLHFRDISYKASYSQPSGFAATDFSTRYTSCGIQPTMTAEIGVFPSGVDLPLPDYSGENLFPTEEMSTESFQSGFDASCYQGTPHTQSQTFPETYSYEGTFMFDKDAGKQLGMLMEQTRETTVESMQPKYTEATMSYEGTFQSFHSPECGFLPQRYTSTTTTSSAGTQKSFQRPTVFTPPQDIFPHPHQQHSPVGFTDLDQKQASFQSQGLGETSGLYCRDIVGFQSFDPGFYDNRSLPHTESGYNIAERSLGAVYRGDPQPQRQQFSRRPSLTIPMPPRTPEGMELPKYPLQSPTTPSTPSSTRSSPGREQPPKENQMCAVCGDSAACQHYGVRTCEGCKGFFKRTVQKNAKYVCLADKNCPVDKRRRNRCQFCRFQKCMAVGMVKEVVRTDSLKGRRGRLPSKPKSPQESPPSPPVSLITALVRAHVDTCPDIPNLDYRKFQVPSGDQSPSSNQEYLQLFYDLLIQSIDILRTWAERIPGFTDLCKEDQDLLFHSATLELFVLRLAFRVQPNDEKLIFDNGIVLHRQQCLGVFGEWVNSIIEFGLSLHRSTLDISSLACMAALSMYDMA</sequence>
<dbReference type="PANTHER" id="PTHR24085">
    <property type="entry name" value="NUCLEAR HORMONE RECEPTOR"/>
    <property type="match status" value="1"/>
</dbReference>
<evidence type="ECO:0000259" key="12">
    <source>
        <dbReference type="PROSITE" id="PS51843"/>
    </source>
</evidence>
<proteinExistence type="predicted"/>
<keyword evidence="9" id="KW-0539">Nucleus</keyword>
<dbReference type="PROSITE" id="PS51030">
    <property type="entry name" value="NUCLEAR_REC_DBD_2"/>
    <property type="match status" value="1"/>
</dbReference>
<dbReference type="PRINTS" id="PR01284">
    <property type="entry name" value="NUCLEARECPTR"/>
</dbReference>
<dbReference type="PANTHER" id="PTHR24085:SF4">
    <property type="entry name" value="NUCLEAR HORMONE RECEPTOR HR38-RELATED"/>
    <property type="match status" value="1"/>
</dbReference>
<keyword evidence="6" id="KW-0238">DNA-binding</keyword>
<accession>A0ABQ9FUL3</accession>
<dbReference type="PRINTS" id="PR00047">
    <property type="entry name" value="STROIDFINGER"/>
</dbReference>
<evidence type="ECO:0008006" key="15">
    <source>
        <dbReference type="Google" id="ProtNLM"/>
    </source>
</evidence>
<feature type="region of interest" description="Disordered" evidence="10">
    <location>
        <begin position="394"/>
        <end position="417"/>
    </location>
</feature>
<dbReference type="Proteomes" id="UP001217089">
    <property type="component" value="Unassembled WGS sequence"/>
</dbReference>
<feature type="compositionally biased region" description="Low complexity" evidence="10">
    <location>
        <begin position="260"/>
        <end position="272"/>
    </location>
</feature>
<evidence type="ECO:0000313" key="13">
    <source>
        <dbReference type="EMBL" id="KAJ8320962.1"/>
    </source>
</evidence>
<dbReference type="EMBL" id="JARBDR010000141">
    <property type="protein sequence ID" value="KAJ8320962.1"/>
    <property type="molecule type" value="Genomic_DNA"/>
</dbReference>
<feature type="compositionally biased region" description="Low complexity" evidence="10">
    <location>
        <begin position="294"/>
        <end position="307"/>
    </location>
</feature>
<dbReference type="SMART" id="SM00399">
    <property type="entry name" value="ZnF_C4"/>
    <property type="match status" value="1"/>
</dbReference>
<evidence type="ECO:0000256" key="8">
    <source>
        <dbReference type="ARBA" id="ARBA00023170"/>
    </source>
</evidence>
<dbReference type="SUPFAM" id="SSF48508">
    <property type="entry name" value="Nuclear receptor ligand-binding domain"/>
    <property type="match status" value="1"/>
</dbReference>
<name>A0ABQ9FUL3_TEGGR</name>
<comment type="subcellular location">
    <subcellularLocation>
        <location evidence="1">Nucleus</location>
    </subcellularLocation>
</comment>
<evidence type="ECO:0000256" key="3">
    <source>
        <dbReference type="ARBA" id="ARBA00022771"/>
    </source>
</evidence>
<keyword evidence="8" id="KW-0675">Receptor</keyword>
<evidence type="ECO:0000256" key="5">
    <source>
        <dbReference type="ARBA" id="ARBA00023015"/>
    </source>
</evidence>
<feature type="domain" description="Nuclear receptor" evidence="11">
    <location>
        <begin position="317"/>
        <end position="392"/>
    </location>
</feature>
<dbReference type="InterPro" id="IPR003070">
    <property type="entry name" value="NR4A1-3"/>
</dbReference>
<dbReference type="Pfam" id="PF00104">
    <property type="entry name" value="Hormone_recep"/>
    <property type="match status" value="1"/>
</dbReference>
<comment type="caution">
    <text evidence="13">The sequence shown here is derived from an EMBL/GenBank/DDBJ whole genome shotgun (WGS) entry which is preliminary data.</text>
</comment>
<feature type="domain" description="NR LBD" evidence="12">
    <location>
        <begin position="416"/>
        <end position="571"/>
    </location>
</feature>
<keyword evidence="5" id="KW-0805">Transcription regulation</keyword>
<evidence type="ECO:0000256" key="1">
    <source>
        <dbReference type="ARBA" id="ARBA00004123"/>
    </source>
</evidence>
<dbReference type="PROSITE" id="PS00031">
    <property type="entry name" value="NUCLEAR_REC_DBD_1"/>
    <property type="match status" value="1"/>
</dbReference>
<evidence type="ECO:0000256" key="9">
    <source>
        <dbReference type="ARBA" id="ARBA00023242"/>
    </source>
</evidence>
<dbReference type="SUPFAM" id="SSF57716">
    <property type="entry name" value="Glucocorticoid receptor-like (DNA-binding domain)"/>
    <property type="match status" value="1"/>
</dbReference>
<keyword evidence="2" id="KW-0479">Metal-binding</keyword>
<feature type="region of interest" description="Disordered" evidence="10">
    <location>
        <begin position="255"/>
        <end position="317"/>
    </location>
</feature>
<dbReference type="PROSITE" id="PS51843">
    <property type="entry name" value="NR_LBD"/>
    <property type="match status" value="1"/>
</dbReference>
<evidence type="ECO:0000256" key="7">
    <source>
        <dbReference type="ARBA" id="ARBA00023163"/>
    </source>
</evidence>
<dbReference type="Gene3D" id="3.30.50.10">
    <property type="entry name" value="Erythroid Transcription Factor GATA-1, subunit A"/>
    <property type="match status" value="1"/>
</dbReference>